<evidence type="ECO:0000313" key="3">
    <source>
        <dbReference type="EMBL" id="MCU7549700.1"/>
    </source>
</evidence>
<dbReference type="AlphaFoldDB" id="A0A9X2XVP2"/>
<dbReference type="SUPFAM" id="SSF51735">
    <property type="entry name" value="NAD(P)-binding Rossmann-fold domains"/>
    <property type="match status" value="1"/>
</dbReference>
<proteinExistence type="inferred from homology"/>
<protein>
    <submittedName>
        <fullName evidence="3">SDR family NAD(P)-dependent oxidoreductase</fullName>
    </submittedName>
</protein>
<evidence type="ECO:0000313" key="4">
    <source>
        <dbReference type="Proteomes" id="UP001155483"/>
    </source>
</evidence>
<dbReference type="InterPro" id="IPR036291">
    <property type="entry name" value="NAD(P)-bd_dom_sf"/>
</dbReference>
<dbReference type="Gene3D" id="3.40.50.720">
    <property type="entry name" value="NAD(P)-binding Rossmann-like Domain"/>
    <property type="match status" value="1"/>
</dbReference>
<dbReference type="InterPro" id="IPR002347">
    <property type="entry name" value="SDR_fam"/>
</dbReference>
<comment type="caution">
    <text evidence="3">The sequence shown here is derived from an EMBL/GenBank/DDBJ whole genome shotgun (WGS) entry which is preliminary data.</text>
</comment>
<dbReference type="PANTHER" id="PTHR44196">
    <property type="entry name" value="DEHYDROGENASE/REDUCTASE SDR FAMILY MEMBER 7B"/>
    <property type="match status" value="1"/>
</dbReference>
<name>A0A9X2XVP2_9BACT</name>
<organism evidence="3 4">
    <name type="scientific">Paraflavisolibacter caeni</name>
    <dbReference type="NCBI Taxonomy" id="2982496"/>
    <lineage>
        <taxon>Bacteria</taxon>
        <taxon>Pseudomonadati</taxon>
        <taxon>Bacteroidota</taxon>
        <taxon>Chitinophagia</taxon>
        <taxon>Chitinophagales</taxon>
        <taxon>Chitinophagaceae</taxon>
        <taxon>Paraflavisolibacter</taxon>
    </lineage>
</organism>
<evidence type="ECO:0000256" key="1">
    <source>
        <dbReference type="ARBA" id="ARBA00006484"/>
    </source>
</evidence>
<comment type="similarity">
    <text evidence="1">Belongs to the short-chain dehydrogenases/reductases (SDR) family.</text>
</comment>
<evidence type="ECO:0000256" key="2">
    <source>
        <dbReference type="ARBA" id="ARBA00023002"/>
    </source>
</evidence>
<dbReference type="PRINTS" id="PR00081">
    <property type="entry name" value="GDHRDH"/>
</dbReference>
<gene>
    <name evidence="3" type="ORF">OCK74_11280</name>
</gene>
<dbReference type="GO" id="GO:0016020">
    <property type="term" value="C:membrane"/>
    <property type="evidence" value="ECO:0007669"/>
    <property type="project" value="TreeGrafter"/>
</dbReference>
<reference evidence="3" key="1">
    <citation type="submission" date="2022-09" db="EMBL/GenBank/DDBJ databases">
        <authorList>
            <person name="Yuan C."/>
            <person name="Ke Z."/>
        </authorList>
    </citation>
    <scope>NUCLEOTIDE SEQUENCE</scope>
    <source>
        <strain evidence="3">LB-8</strain>
    </source>
</reference>
<dbReference type="EMBL" id="JAOTIF010000007">
    <property type="protein sequence ID" value="MCU7549700.1"/>
    <property type="molecule type" value="Genomic_DNA"/>
</dbReference>
<sequence>MQQKKIIVVGATSGIGKEISILYARQNHLIGITGRRKELLKEIQSQFPQNIQIACFDVMDQDNRKHIDGLIHQLGGLDLIIYNAGYGNPSAELNWETEEITTRTNVNGFVAIVYHCFQYFVQQGYGQIALTSSIGALRGNSLAPAYSASKAYMSNYAEGLNIKAERLKKQIVITDIKPGFLGTKTVKVPGHFWVAPPRKAARQIIRAIEKKKRVVYITKRWWLIAQILKILPFWVYKRLA</sequence>
<keyword evidence="2" id="KW-0560">Oxidoreductase</keyword>
<accession>A0A9X2XVP2</accession>
<dbReference type="PANTHER" id="PTHR44196:SF3">
    <property type="entry name" value="SHORT CHAIN DEHYDROGENASE FAMILY PROTEIN"/>
    <property type="match status" value="1"/>
</dbReference>
<dbReference type="GO" id="GO:0016491">
    <property type="term" value="F:oxidoreductase activity"/>
    <property type="evidence" value="ECO:0007669"/>
    <property type="project" value="UniProtKB-KW"/>
</dbReference>
<dbReference type="Pfam" id="PF00106">
    <property type="entry name" value="adh_short"/>
    <property type="match status" value="1"/>
</dbReference>
<keyword evidence="4" id="KW-1185">Reference proteome</keyword>
<reference evidence="3" key="2">
    <citation type="submission" date="2023-04" db="EMBL/GenBank/DDBJ databases">
        <title>Paracnuella aquatica gen. nov., sp. nov., a member of the family Chitinophagaceae isolated from a hot spring.</title>
        <authorList>
            <person name="Wang C."/>
        </authorList>
    </citation>
    <scope>NUCLEOTIDE SEQUENCE</scope>
    <source>
        <strain evidence="3">LB-8</strain>
    </source>
</reference>
<dbReference type="RefSeq" id="WP_279297140.1">
    <property type="nucleotide sequence ID" value="NZ_JAOTIF010000007.1"/>
</dbReference>
<dbReference type="Proteomes" id="UP001155483">
    <property type="component" value="Unassembled WGS sequence"/>
</dbReference>